<sequence>MENGNSLTNGHSNTNQLSELADKSLFISDSFVDGAWISTERQFDVFNPATDEKISSVASLDRDDFIKAIKSAHVAQKKYYKSTTAPARGALLRRWYELIMENKRDLATILCLENGKTFAEAEGEVVWNFPAAMITRKVAPALAAGCSVVIKPPNVQDKPASPYPNTPPSANRLLVQKTILPKFTAALVAKVNALTVGSGFDTTVTQGPLVNKSAVAKIHEHVTDAIARGATLETGGKPLDRPGCFFAPTVLSGVTTSMLVASEETFGPLAPIFAFETEEEAVQLANDTEFGLAGYLFSRDASRCVRDPVWGG</sequence>
<keyword evidence="4" id="KW-1185">Reference proteome</keyword>
<dbReference type="InterPro" id="IPR050740">
    <property type="entry name" value="Aldehyde_DH_Superfamily"/>
</dbReference>
<dbReference type="InterPro" id="IPR016161">
    <property type="entry name" value="Ald_DH/histidinol_DH"/>
</dbReference>
<dbReference type="GO" id="GO:0004777">
    <property type="term" value="F:succinate-semialdehyde dehydrogenase (NAD+) activity"/>
    <property type="evidence" value="ECO:0007669"/>
    <property type="project" value="TreeGrafter"/>
</dbReference>
<dbReference type="InParanoid" id="H0EPV4"/>
<dbReference type="AlphaFoldDB" id="H0EPV4"/>
<feature type="domain" description="Aldehyde dehydrogenase" evidence="2">
    <location>
        <begin position="169"/>
        <end position="305"/>
    </location>
</feature>
<dbReference type="Gene3D" id="3.40.309.10">
    <property type="entry name" value="Aldehyde Dehydrogenase, Chain A, domain 2"/>
    <property type="match status" value="1"/>
</dbReference>
<name>H0EPV4_GLAL7</name>
<dbReference type="InterPro" id="IPR016163">
    <property type="entry name" value="Ald_DH_C"/>
</dbReference>
<evidence type="ECO:0000313" key="3">
    <source>
        <dbReference type="EMBL" id="EHK99396.1"/>
    </source>
</evidence>
<dbReference type="PANTHER" id="PTHR43353:SF5">
    <property type="entry name" value="SUCCINATE-SEMIALDEHYDE DEHYDROGENASE, MITOCHONDRIAL"/>
    <property type="match status" value="1"/>
</dbReference>
<feature type="domain" description="Aldehyde dehydrogenase" evidence="2">
    <location>
        <begin position="36"/>
        <end position="125"/>
    </location>
</feature>
<feature type="domain" description="Aldehyde dehydrogenase" evidence="2">
    <location>
        <begin position="127"/>
        <end position="154"/>
    </location>
</feature>
<dbReference type="Pfam" id="PF00171">
    <property type="entry name" value="Aldedh"/>
    <property type="match status" value="3"/>
</dbReference>
<dbReference type="HOGENOM" id="CLU_891515_0_0_1"/>
<dbReference type="SUPFAM" id="SSF53720">
    <property type="entry name" value="ALDH-like"/>
    <property type="match status" value="2"/>
</dbReference>
<dbReference type="EMBL" id="AGUE01000117">
    <property type="protein sequence ID" value="EHK99396.1"/>
    <property type="molecule type" value="Genomic_DNA"/>
</dbReference>
<dbReference type="InterPro" id="IPR016162">
    <property type="entry name" value="Ald_DH_N"/>
</dbReference>
<comment type="caution">
    <text evidence="3">The sequence shown here is derived from an EMBL/GenBank/DDBJ whole genome shotgun (WGS) entry which is preliminary data.</text>
</comment>
<dbReference type="Proteomes" id="UP000005446">
    <property type="component" value="Unassembled WGS sequence"/>
</dbReference>
<organism evidence="3 4">
    <name type="scientific">Glarea lozoyensis (strain ATCC 74030 / MF5533)</name>
    <dbReference type="NCBI Taxonomy" id="1104152"/>
    <lineage>
        <taxon>Eukaryota</taxon>
        <taxon>Fungi</taxon>
        <taxon>Dikarya</taxon>
        <taxon>Ascomycota</taxon>
        <taxon>Pezizomycotina</taxon>
        <taxon>Leotiomycetes</taxon>
        <taxon>Helotiales</taxon>
        <taxon>Helotiaceae</taxon>
        <taxon>Glarea</taxon>
    </lineage>
</organism>
<dbReference type="Gene3D" id="3.40.605.10">
    <property type="entry name" value="Aldehyde Dehydrogenase, Chain A, domain 1"/>
    <property type="match status" value="2"/>
</dbReference>
<dbReference type="PANTHER" id="PTHR43353">
    <property type="entry name" value="SUCCINATE-SEMIALDEHYDE DEHYDROGENASE, MITOCHONDRIAL"/>
    <property type="match status" value="1"/>
</dbReference>
<evidence type="ECO:0000259" key="2">
    <source>
        <dbReference type="Pfam" id="PF00171"/>
    </source>
</evidence>
<accession>H0EPV4</accession>
<evidence type="ECO:0000313" key="4">
    <source>
        <dbReference type="Proteomes" id="UP000005446"/>
    </source>
</evidence>
<dbReference type="InterPro" id="IPR015590">
    <property type="entry name" value="Aldehyde_DH_dom"/>
</dbReference>
<keyword evidence="1" id="KW-0560">Oxidoreductase</keyword>
<protein>
    <submittedName>
        <fullName evidence="3">Putative Succinate-semialdehyde dehydrogenase</fullName>
    </submittedName>
</protein>
<reference evidence="3 4" key="1">
    <citation type="journal article" date="2012" name="Eukaryot. Cell">
        <title>Genome sequence of the fungus Glarea lozoyensis: the first genome sequence of a species from the Helotiaceae family.</title>
        <authorList>
            <person name="Youssar L."/>
            <person name="Gruening B.A."/>
            <person name="Erxleben A."/>
            <person name="Guenther S."/>
            <person name="Huettel W."/>
        </authorList>
    </citation>
    <scope>NUCLEOTIDE SEQUENCE [LARGE SCALE GENOMIC DNA]</scope>
    <source>
        <strain evidence="4">ATCC 74030 / MF5533</strain>
    </source>
</reference>
<evidence type="ECO:0000256" key="1">
    <source>
        <dbReference type="ARBA" id="ARBA00023002"/>
    </source>
</evidence>
<dbReference type="OrthoDB" id="310895at2759"/>
<proteinExistence type="predicted"/>
<gene>
    <name evidence="3" type="ORF">M7I_4692</name>
</gene>
<dbReference type="GO" id="GO:0009450">
    <property type="term" value="P:gamma-aminobutyric acid catabolic process"/>
    <property type="evidence" value="ECO:0007669"/>
    <property type="project" value="TreeGrafter"/>
</dbReference>